<dbReference type="VEuPathDB" id="FungiDB:PC110_g20114"/>
<organism evidence="1 2">
    <name type="scientific">Phytophthora cactorum</name>
    <dbReference type="NCBI Taxonomy" id="29920"/>
    <lineage>
        <taxon>Eukaryota</taxon>
        <taxon>Sar</taxon>
        <taxon>Stramenopiles</taxon>
        <taxon>Oomycota</taxon>
        <taxon>Peronosporomycetes</taxon>
        <taxon>Peronosporales</taxon>
        <taxon>Peronosporaceae</taxon>
        <taxon>Phytophthora</taxon>
    </lineage>
</organism>
<dbReference type="AlphaFoldDB" id="A0A8T1B7J1"/>
<gene>
    <name evidence="1" type="ORF">PC117_g23201</name>
</gene>
<dbReference type="Proteomes" id="UP000736787">
    <property type="component" value="Unassembled WGS sequence"/>
</dbReference>
<comment type="caution">
    <text evidence="1">The sequence shown here is derived from an EMBL/GenBank/DDBJ whole genome shotgun (WGS) entry which is preliminary data.</text>
</comment>
<evidence type="ECO:0000313" key="1">
    <source>
        <dbReference type="EMBL" id="KAG2895696.1"/>
    </source>
</evidence>
<reference evidence="1" key="1">
    <citation type="submission" date="2018-10" db="EMBL/GenBank/DDBJ databases">
        <title>Effector identification in a new, highly contiguous assembly of the strawberry crown rot pathogen Phytophthora cactorum.</title>
        <authorList>
            <person name="Armitage A.D."/>
            <person name="Nellist C.F."/>
            <person name="Bates H."/>
            <person name="Vickerstaff R.J."/>
            <person name="Harrison R.J."/>
        </authorList>
    </citation>
    <scope>NUCLEOTIDE SEQUENCE</scope>
    <source>
        <strain evidence="1">4040</strain>
    </source>
</reference>
<name>A0A8T1B7J1_9STRA</name>
<dbReference type="EMBL" id="RCMK01001378">
    <property type="protein sequence ID" value="KAG2895696.1"/>
    <property type="molecule type" value="Genomic_DNA"/>
</dbReference>
<evidence type="ECO:0000313" key="2">
    <source>
        <dbReference type="Proteomes" id="UP000736787"/>
    </source>
</evidence>
<protein>
    <submittedName>
        <fullName evidence="1">Uncharacterized protein</fullName>
    </submittedName>
</protein>
<accession>A0A8T1B7J1</accession>
<proteinExistence type="predicted"/>
<sequence>MVKEAELLGPSDMSCVAHSLHLVVAGALMKGKTNSGAHQLPAWTANVEDESIEAIPENEENEPLSKDDRTAMMNLRELAIDGMDTYLNETISSLQRNEMDAVRVIVQNFEL</sequence>